<accession>A0A075WJA8</accession>
<dbReference type="SMART" id="SM01384">
    <property type="entry name" value="Ribosomal_L15e"/>
    <property type="match status" value="1"/>
</dbReference>
<dbReference type="InterPro" id="IPR024794">
    <property type="entry name" value="Rbsml_eL15_core_dom_sf"/>
</dbReference>
<evidence type="ECO:0000256" key="1">
    <source>
        <dbReference type="ARBA" id="ARBA00006857"/>
    </source>
</evidence>
<dbReference type="InterPro" id="IPR012678">
    <property type="entry name" value="Ribosomal_uL23/eL15/eS24_sf"/>
</dbReference>
<proteinExistence type="inferred from homology"/>
<dbReference type="GeneID" id="24796084"/>
<dbReference type="InterPro" id="IPR020925">
    <property type="entry name" value="Ribosomal_eL15_CS"/>
</dbReference>
<gene>
    <name evidence="5" type="primary">rpl15e</name>
    <name evidence="7" type="ORF">AFULGI_00026190</name>
</gene>
<dbReference type="PROSITE" id="PS01194">
    <property type="entry name" value="RIBOSOMAL_L15E"/>
    <property type="match status" value="1"/>
</dbReference>
<evidence type="ECO:0000256" key="5">
    <source>
        <dbReference type="HAMAP-Rule" id="MF_00256"/>
    </source>
</evidence>
<evidence type="ECO:0000256" key="2">
    <source>
        <dbReference type="ARBA" id="ARBA00022980"/>
    </source>
</evidence>
<keyword evidence="3 5" id="KW-0687">Ribonucleoprotein</keyword>
<evidence type="ECO:0000256" key="6">
    <source>
        <dbReference type="SAM" id="MobiDB-lite"/>
    </source>
</evidence>
<dbReference type="KEGG" id="afg:AFULGI_00026190"/>
<dbReference type="GO" id="GO:0022625">
    <property type="term" value="C:cytosolic large ribosomal subunit"/>
    <property type="evidence" value="ECO:0007669"/>
    <property type="project" value="TreeGrafter"/>
</dbReference>
<dbReference type="HOGENOM" id="CLU_080796_1_0_2"/>
<sequence length="194" mass="23167">MKSMYAYIREAWKRPYEGYVGELMWHRLQKWRREPAVVRIPRPTRLDRARALGYKAKKGIIVVRVRIRRGGRRATRPNKGRKSKGLMVNRRTPKKNLQWIAEERANRKYPNMEVLNSYWVGEDGRYKWFEVILVDRDHPAIKSDPQLSWVSRTRGRVYRGLTSAGRKARGLRRKGRGAEKVRPSLRANFRKKRR</sequence>
<name>A0A075WJA8_ARCFL</name>
<evidence type="ECO:0000313" key="8">
    <source>
        <dbReference type="Proteomes" id="UP000028501"/>
    </source>
</evidence>
<dbReference type="InterPro" id="IPR020926">
    <property type="entry name" value="Ribosomal_eL15_arc"/>
</dbReference>
<dbReference type="Proteomes" id="UP000028501">
    <property type="component" value="Chromosome"/>
</dbReference>
<dbReference type="Gene3D" id="3.40.1120.10">
    <property type="entry name" value="Ribosomal protein l15e"/>
    <property type="match status" value="1"/>
</dbReference>
<dbReference type="GO" id="GO:0002181">
    <property type="term" value="P:cytoplasmic translation"/>
    <property type="evidence" value="ECO:0007669"/>
    <property type="project" value="TreeGrafter"/>
</dbReference>
<organism evidence="7 8">
    <name type="scientific">Archaeoglobus fulgidus DSM 8774</name>
    <dbReference type="NCBI Taxonomy" id="1344584"/>
    <lineage>
        <taxon>Archaea</taxon>
        <taxon>Methanobacteriati</taxon>
        <taxon>Methanobacteriota</taxon>
        <taxon>Archaeoglobi</taxon>
        <taxon>Archaeoglobales</taxon>
        <taxon>Archaeoglobaceae</taxon>
        <taxon>Archaeoglobus</taxon>
    </lineage>
</organism>
<dbReference type="EMBL" id="CP006577">
    <property type="protein sequence ID" value="AIG99329.1"/>
    <property type="molecule type" value="Genomic_DNA"/>
</dbReference>
<evidence type="ECO:0000256" key="3">
    <source>
        <dbReference type="ARBA" id="ARBA00023274"/>
    </source>
</evidence>
<feature type="compositionally biased region" description="Basic residues" evidence="6">
    <location>
        <begin position="166"/>
        <end position="175"/>
    </location>
</feature>
<dbReference type="SUPFAM" id="SSF54189">
    <property type="entry name" value="Ribosomal proteins S24e, L23 and L15e"/>
    <property type="match status" value="1"/>
</dbReference>
<dbReference type="PANTHER" id="PTHR11847">
    <property type="entry name" value="RIBOSOMAL PROTEIN L15"/>
    <property type="match status" value="1"/>
</dbReference>
<reference evidence="7 8" key="1">
    <citation type="submission" date="2013-07" db="EMBL/GenBank/DDBJ databases">
        <title>Genome of Archaeoglobus fulgidus.</title>
        <authorList>
            <person name="Fiebig A."/>
            <person name="Birkeland N.-K."/>
        </authorList>
    </citation>
    <scope>NUCLEOTIDE SEQUENCE [LARGE SCALE GENOMIC DNA]</scope>
    <source>
        <strain evidence="7 8">DSM 8774</strain>
    </source>
</reference>
<dbReference type="AlphaFoldDB" id="A0A075WJA8"/>
<dbReference type="PANTHER" id="PTHR11847:SF4">
    <property type="entry name" value="LARGE RIBOSOMAL SUBUNIT PROTEIN EL15"/>
    <property type="match status" value="1"/>
</dbReference>
<dbReference type="NCBIfam" id="NF003269">
    <property type="entry name" value="PRK04243.1"/>
    <property type="match status" value="1"/>
</dbReference>
<evidence type="ECO:0000256" key="4">
    <source>
        <dbReference type="ARBA" id="ARBA00035214"/>
    </source>
</evidence>
<dbReference type="FunFam" id="3.40.1120.10:FF:000002">
    <property type="entry name" value="50S ribosomal protein L15e"/>
    <property type="match status" value="1"/>
</dbReference>
<dbReference type="HAMAP" id="MF_00256">
    <property type="entry name" value="Ribosomal_eL15"/>
    <property type="match status" value="1"/>
</dbReference>
<dbReference type="GO" id="GO:0003735">
    <property type="term" value="F:structural constituent of ribosome"/>
    <property type="evidence" value="ECO:0007669"/>
    <property type="project" value="InterPro"/>
</dbReference>
<evidence type="ECO:0000313" key="7">
    <source>
        <dbReference type="EMBL" id="AIG99329.1"/>
    </source>
</evidence>
<dbReference type="GO" id="GO:0003723">
    <property type="term" value="F:RNA binding"/>
    <property type="evidence" value="ECO:0007669"/>
    <property type="project" value="TreeGrafter"/>
</dbReference>
<dbReference type="RefSeq" id="WP_010879808.1">
    <property type="nucleotide sequence ID" value="NZ_CP006577.1"/>
</dbReference>
<comment type="similarity">
    <text evidence="1 5">Belongs to the eukaryotic ribosomal protein eL15 family.</text>
</comment>
<dbReference type="InterPro" id="IPR000439">
    <property type="entry name" value="Ribosomal_eL15"/>
</dbReference>
<keyword evidence="2 5" id="KW-0689">Ribosomal protein</keyword>
<dbReference type="SMR" id="A0A075WJA8"/>
<feature type="region of interest" description="Disordered" evidence="6">
    <location>
        <begin position="164"/>
        <end position="194"/>
    </location>
</feature>
<protein>
    <recommendedName>
        <fullName evidence="4 5">Large ribosomal subunit protein eL15</fullName>
    </recommendedName>
</protein>
<dbReference type="Pfam" id="PF00827">
    <property type="entry name" value="Ribosomal_L15e"/>
    <property type="match status" value="1"/>
</dbReference>